<comment type="caution">
    <text evidence="2">The sequence shown here is derived from an EMBL/GenBank/DDBJ whole genome shotgun (WGS) entry which is preliminary data.</text>
</comment>
<accession>A0ABU7IYN1</accession>
<dbReference type="EMBL" id="JAZDDG010000009">
    <property type="protein sequence ID" value="MEE1977953.1"/>
    <property type="molecule type" value="Genomic_DNA"/>
</dbReference>
<feature type="domain" description="Arm DNA-binding" evidence="1">
    <location>
        <begin position="9"/>
        <end position="90"/>
    </location>
</feature>
<sequence>MRTYLTLLLDNRRAKKDGSYPIIFRLTHLRKTTSIATGFSISEIFWDHQKGSIKRNYTRTESIAGLNTLLLKEEARANDILNKLSGQGKLNYLSIVEVKIWCKLCPFNFVNYLP</sequence>
<gene>
    <name evidence="2" type="ORF">V1I91_17885</name>
</gene>
<organism evidence="2 3">
    <name type="scientific">Maribacter cobaltidurans</name>
    <dbReference type="NCBI Taxonomy" id="1178778"/>
    <lineage>
        <taxon>Bacteria</taxon>
        <taxon>Pseudomonadati</taxon>
        <taxon>Bacteroidota</taxon>
        <taxon>Flavobacteriia</taxon>
        <taxon>Flavobacteriales</taxon>
        <taxon>Flavobacteriaceae</taxon>
        <taxon>Maribacter</taxon>
    </lineage>
</organism>
<dbReference type="InterPro" id="IPR035386">
    <property type="entry name" value="Arm-DNA-bind_5"/>
</dbReference>
<dbReference type="GO" id="GO:0003677">
    <property type="term" value="F:DNA binding"/>
    <property type="evidence" value="ECO:0007669"/>
    <property type="project" value="UniProtKB-KW"/>
</dbReference>
<evidence type="ECO:0000259" key="1">
    <source>
        <dbReference type="Pfam" id="PF17293"/>
    </source>
</evidence>
<evidence type="ECO:0000313" key="2">
    <source>
        <dbReference type="EMBL" id="MEE1977953.1"/>
    </source>
</evidence>
<proteinExistence type="predicted"/>
<dbReference type="RefSeq" id="WP_272652634.1">
    <property type="nucleotide sequence ID" value="NZ_JAZDDG010000009.1"/>
</dbReference>
<keyword evidence="2" id="KW-0238">DNA-binding</keyword>
<reference evidence="2 3" key="1">
    <citation type="submission" date="2024-01" db="EMBL/GenBank/DDBJ databases">
        <title>Maribacter spp. originated from different algae showed divergent polysaccharides utilization ability.</title>
        <authorList>
            <person name="Wang H."/>
            <person name="Wu Y."/>
        </authorList>
    </citation>
    <scope>NUCLEOTIDE SEQUENCE [LARGE SCALE GENOMIC DNA]</scope>
    <source>
        <strain evidence="2 3">PR1</strain>
    </source>
</reference>
<evidence type="ECO:0000313" key="3">
    <source>
        <dbReference type="Proteomes" id="UP001356308"/>
    </source>
</evidence>
<dbReference type="Pfam" id="PF17293">
    <property type="entry name" value="Arm-DNA-bind_5"/>
    <property type="match status" value="1"/>
</dbReference>
<keyword evidence="3" id="KW-1185">Reference proteome</keyword>
<dbReference type="Proteomes" id="UP001356308">
    <property type="component" value="Unassembled WGS sequence"/>
</dbReference>
<name>A0ABU7IYN1_9FLAO</name>
<protein>
    <submittedName>
        <fullName evidence="2">Arm DNA-binding domain-containing protein</fullName>
    </submittedName>
</protein>